<proteinExistence type="predicted"/>
<feature type="region of interest" description="Disordered" evidence="1">
    <location>
        <begin position="1"/>
        <end position="23"/>
    </location>
</feature>
<comment type="caution">
    <text evidence="2">The sequence shown here is derived from an EMBL/GenBank/DDBJ whole genome shotgun (WGS) entry which is preliminary data.</text>
</comment>
<protein>
    <submittedName>
        <fullName evidence="2">Uncharacterized protein</fullName>
    </submittedName>
</protein>
<accession>A0A4C1XUV1</accession>
<sequence length="94" mass="10213">MFTAEASGELNAGAEPAARARGANAAIRLKPRPIVSIYPEHENGLVSFKEPRDIREGRGFTLKVAALTPKLWALTPIDYRSPPAPLRYSTSPDP</sequence>
<organism evidence="2 3">
    <name type="scientific">Eumeta variegata</name>
    <name type="common">Bagworm moth</name>
    <name type="synonym">Eumeta japonica</name>
    <dbReference type="NCBI Taxonomy" id="151549"/>
    <lineage>
        <taxon>Eukaryota</taxon>
        <taxon>Metazoa</taxon>
        <taxon>Ecdysozoa</taxon>
        <taxon>Arthropoda</taxon>
        <taxon>Hexapoda</taxon>
        <taxon>Insecta</taxon>
        <taxon>Pterygota</taxon>
        <taxon>Neoptera</taxon>
        <taxon>Endopterygota</taxon>
        <taxon>Lepidoptera</taxon>
        <taxon>Glossata</taxon>
        <taxon>Ditrysia</taxon>
        <taxon>Tineoidea</taxon>
        <taxon>Psychidae</taxon>
        <taxon>Oiketicinae</taxon>
        <taxon>Eumeta</taxon>
    </lineage>
</organism>
<keyword evidence="3" id="KW-1185">Reference proteome</keyword>
<reference evidence="2 3" key="1">
    <citation type="journal article" date="2019" name="Commun. Biol.">
        <title>The bagworm genome reveals a unique fibroin gene that provides high tensile strength.</title>
        <authorList>
            <person name="Kono N."/>
            <person name="Nakamura H."/>
            <person name="Ohtoshi R."/>
            <person name="Tomita M."/>
            <person name="Numata K."/>
            <person name="Arakawa K."/>
        </authorList>
    </citation>
    <scope>NUCLEOTIDE SEQUENCE [LARGE SCALE GENOMIC DNA]</scope>
</reference>
<evidence type="ECO:0000313" key="3">
    <source>
        <dbReference type="Proteomes" id="UP000299102"/>
    </source>
</evidence>
<evidence type="ECO:0000313" key="2">
    <source>
        <dbReference type="EMBL" id="GBP66742.1"/>
    </source>
</evidence>
<dbReference type="AlphaFoldDB" id="A0A4C1XUV1"/>
<dbReference type="Proteomes" id="UP000299102">
    <property type="component" value="Unassembled WGS sequence"/>
</dbReference>
<gene>
    <name evidence="2" type="ORF">EVAR_28609_1</name>
</gene>
<evidence type="ECO:0000256" key="1">
    <source>
        <dbReference type="SAM" id="MobiDB-lite"/>
    </source>
</evidence>
<feature type="compositionally biased region" description="Low complexity" evidence="1">
    <location>
        <begin position="11"/>
        <end position="23"/>
    </location>
</feature>
<name>A0A4C1XUV1_EUMVA</name>
<dbReference type="EMBL" id="BGZK01000966">
    <property type="protein sequence ID" value="GBP66742.1"/>
    <property type="molecule type" value="Genomic_DNA"/>
</dbReference>